<sequence length="68" mass="7240">MVGHNHPRTSYGASAVGQSDSGHSAGMYWWKVNRSRGSREVTPVDDAGSNNKYRVDCDTKAAGIANTG</sequence>
<dbReference type="EMBL" id="AE009952">
    <property type="protein sequence ID" value="AAM87449.1"/>
    <property type="molecule type" value="Genomic_DNA"/>
</dbReference>
<reference evidence="2 3" key="1">
    <citation type="journal article" date="2002" name="J. Bacteriol.">
        <title>Genome sequence of Yersinia pestis KIM.</title>
        <authorList>
            <person name="Deng W."/>
            <person name="Burland V."/>
            <person name="Plunkett G.III."/>
            <person name="Boutin A."/>
            <person name="Mayhew G.F."/>
            <person name="Liss P."/>
            <person name="Perna N.T."/>
            <person name="Rose D.J."/>
            <person name="Mau B."/>
            <person name="Zhou S."/>
            <person name="Schwartz D.C."/>
            <person name="Fetherston J.D."/>
            <person name="Lindler L.E."/>
            <person name="Brubaker R.R."/>
            <person name="Plana G.V."/>
            <person name="Straley S.C."/>
            <person name="McDonough K.A."/>
            <person name="Nilles M.L."/>
            <person name="Matson J.S."/>
            <person name="Blattner F.R."/>
            <person name="Perry R.D."/>
        </authorList>
    </citation>
    <scope>NUCLEOTIDE SEQUENCE [LARGE SCALE GENOMIC DNA]</scope>
    <source>
        <strain evidence="3">KIM10+ / Biovar Mediaevalis</strain>
    </source>
</reference>
<feature type="region of interest" description="Disordered" evidence="1">
    <location>
        <begin position="1"/>
        <end position="21"/>
    </location>
</feature>
<evidence type="ECO:0000313" key="2">
    <source>
        <dbReference type="EMBL" id="AAM87449.1"/>
    </source>
</evidence>
<dbReference type="HOGENOM" id="CLU_2793177_0_0_6"/>
<accession>Q8CKA3</accession>
<proteinExistence type="predicted"/>
<dbReference type="KEGG" id="ypk:y3905"/>
<dbReference type="Proteomes" id="UP000002490">
    <property type="component" value="Chromosome"/>
</dbReference>
<gene>
    <name evidence="2" type="ordered locus">y3905</name>
</gene>
<organism evidence="2 3">
    <name type="scientific">Yersinia pestis</name>
    <dbReference type="NCBI Taxonomy" id="632"/>
    <lineage>
        <taxon>Bacteria</taxon>
        <taxon>Pseudomonadati</taxon>
        <taxon>Pseudomonadota</taxon>
        <taxon>Gammaproteobacteria</taxon>
        <taxon>Enterobacterales</taxon>
        <taxon>Yersiniaceae</taxon>
        <taxon>Yersinia</taxon>
    </lineage>
</organism>
<protein>
    <submittedName>
        <fullName evidence="2">Uncharacterized protein</fullName>
    </submittedName>
</protein>
<name>Q8CKA3_YERPE</name>
<dbReference type="AlphaFoldDB" id="Q8CKA3"/>
<dbReference type="DNASU" id="1148852"/>
<evidence type="ECO:0000256" key="1">
    <source>
        <dbReference type="SAM" id="MobiDB-lite"/>
    </source>
</evidence>
<evidence type="ECO:0000313" key="3">
    <source>
        <dbReference type="Proteomes" id="UP000002490"/>
    </source>
</evidence>